<evidence type="ECO:0000256" key="1">
    <source>
        <dbReference type="RuleBase" id="RU369079"/>
    </source>
</evidence>
<reference evidence="4 5" key="1">
    <citation type="submission" date="2018-04" db="EMBL/GenBank/DDBJ databases">
        <title>Pelagivirga bohaiensis gen. nov., sp. nov., a bacterium isolated from the Bohai Sea.</title>
        <authorList>
            <person name="Ji X."/>
        </authorList>
    </citation>
    <scope>NUCLEOTIDE SEQUENCE [LARGE SCALE GENOMIC DNA]</scope>
    <source>
        <strain evidence="4 5">BH-SD19</strain>
    </source>
</reference>
<comment type="caution">
    <text evidence="4">The sequence shown here is derived from an EMBL/GenBank/DDBJ whole genome shotgun (WGS) entry which is preliminary data.</text>
</comment>
<feature type="transmembrane region" description="Helical" evidence="2">
    <location>
        <begin position="557"/>
        <end position="580"/>
    </location>
</feature>
<dbReference type="InterPro" id="IPR011853">
    <property type="entry name" value="TRAP_DctM-Dct_fused"/>
</dbReference>
<feature type="transmembrane region" description="Helical" evidence="2">
    <location>
        <begin position="183"/>
        <end position="207"/>
    </location>
</feature>
<evidence type="ECO:0000313" key="4">
    <source>
        <dbReference type="EMBL" id="PVA09945.1"/>
    </source>
</evidence>
<feature type="transmembrane region" description="Helical" evidence="2">
    <location>
        <begin position="467"/>
        <end position="487"/>
    </location>
</feature>
<dbReference type="GO" id="GO:0005886">
    <property type="term" value="C:plasma membrane"/>
    <property type="evidence" value="ECO:0007669"/>
    <property type="project" value="UniProtKB-SubCell"/>
</dbReference>
<dbReference type="InterPro" id="IPR010656">
    <property type="entry name" value="DctM"/>
</dbReference>
<feature type="transmembrane region" description="Helical" evidence="2">
    <location>
        <begin position="305"/>
        <end position="325"/>
    </location>
</feature>
<dbReference type="PANTHER" id="PTHR43849">
    <property type="entry name" value="BLL3936 PROTEIN"/>
    <property type="match status" value="1"/>
</dbReference>
<feature type="transmembrane region" description="Helical" evidence="2">
    <location>
        <begin position="346"/>
        <end position="363"/>
    </location>
</feature>
<keyword evidence="2" id="KW-1133">Transmembrane helix</keyword>
<dbReference type="AlphaFoldDB" id="A0A2T7G691"/>
<evidence type="ECO:0000256" key="2">
    <source>
        <dbReference type="SAM" id="Phobius"/>
    </source>
</evidence>
<organism evidence="4 5">
    <name type="scientific">Pelagivirga sediminicola</name>
    <dbReference type="NCBI Taxonomy" id="2170575"/>
    <lineage>
        <taxon>Bacteria</taxon>
        <taxon>Pseudomonadati</taxon>
        <taxon>Pseudomonadota</taxon>
        <taxon>Alphaproteobacteria</taxon>
        <taxon>Rhodobacterales</taxon>
        <taxon>Paracoccaceae</taxon>
        <taxon>Pelagivirga</taxon>
    </lineage>
</organism>
<dbReference type="Proteomes" id="UP000244446">
    <property type="component" value="Unassembled WGS sequence"/>
</dbReference>
<feature type="transmembrane region" description="Helical" evidence="2">
    <location>
        <begin position="105"/>
        <end position="122"/>
    </location>
</feature>
<keyword evidence="2" id="KW-0472">Membrane</keyword>
<feature type="transmembrane region" description="Helical" evidence="2">
    <location>
        <begin position="46"/>
        <end position="63"/>
    </location>
</feature>
<sequence>MDARALRRGPVVSNLVAALTLVAIFFAVNQIFNFRLFVDVTILQNAYLYTLGAIFLSIVFLVYPLTAGSHRWSNVTDFAAAGAALLICGYFALTGKQSLNEGWEYAQPMLPKMLSFALWALIIEAMRRVTGMLMAVIALAFSLYPVFAGSMPGPIAGFSQPIGDIIPFHILSSESSFGIPMEAFGTLVLGFVLFGAALQFTGGGAFFNDLAFRMVGKYRGGAAKVATVGSGLMGSMSGSVISNIMTTGAVSIPAMKRTGFSANYAAGVEACASTGGVMMPPIMGAVAFVMASFLGVGYAEIVLAAIIPSALFYFGLIIQIDSYAARRGLTGLNKSELPVLLDTLRNGWHYIIVFAVLIWMLIGLEQERIAPFICTFLLLVVTQLFPSTRLSLSKIRDLLSYTGTALAEMAAILLGVGFIVGAFSATGLSGTLANDLVFLAGDGVLALLIMGALTSFIFGMGMTVTSCYILLAVVLAPALVQAGLHPIAAHLFIMYWGMVSYITPPVALGAFAAATLAGTSPIRAGFTAMRLGSIIYVLPFLFVLEPALIGVGEWSEVIPVMALAFIGVWLIASGTQGYLAVFGPLGHGKLGIAVQICIIAGGVAIAIPATLVPVFGHIGMTVLGLILVAIGLGLCSVTMRRQP</sequence>
<keyword evidence="5" id="KW-1185">Reference proteome</keyword>
<dbReference type="Pfam" id="PF06808">
    <property type="entry name" value="DctM"/>
    <property type="match status" value="1"/>
</dbReference>
<proteinExistence type="predicted"/>
<gene>
    <name evidence="4" type="ORF">DC366_11985</name>
</gene>
<feature type="transmembrane region" description="Helical" evidence="2">
    <location>
        <begin position="369"/>
        <end position="386"/>
    </location>
</feature>
<keyword evidence="1" id="KW-0997">Cell inner membrane</keyword>
<feature type="transmembrane region" description="Helical" evidence="2">
    <location>
        <begin position="618"/>
        <end position="639"/>
    </location>
</feature>
<feature type="transmembrane region" description="Helical" evidence="2">
    <location>
        <begin position="531"/>
        <end position="551"/>
    </location>
</feature>
<feature type="transmembrane region" description="Helical" evidence="2">
    <location>
        <begin position="436"/>
        <end position="460"/>
    </location>
</feature>
<evidence type="ECO:0000259" key="3">
    <source>
        <dbReference type="Pfam" id="PF06808"/>
    </source>
</evidence>
<accession>A0A2T7G691</accession>
<comment type="subcellular location">
    <subcellularLocation>
        <location evidence="1">Cell inner membrane</location>
        <topology evidence="1">Multi-pass membrane protein</topology>
    </subcellularLocation>
</comment>
<feature type="transmembrane region" description="Helical" evidence="2">
    <location>
        <begin position="493"/>
        <end position="519"/>
    </location>
</feature>
<feature type="transmembrane region" description="Helical" evidence="2">
    <location>
        <begin position="75"/>
        <end position="93"/>
    </location>
</feature>
<dbReference type="EMBL" id="QCYH01000006">
    <property type="protein sequence ID" value="PVA09945.1"/>
    <property type="molecule type" value="Genomic_DNA"/>
</dbReference>
<dbReference type="OrthoDB" id="9759894at2"/>
<dbReference type="PANTHER" id="PTHR43849:SF2">
    <property type="entry name" value="BLL3936 PROTEIN"/>
    <property type="match status" value="1"/>
</dbReference>
<feature type="transmembrane region" description="Helical" evidence="2">
    <location>
        <begin position="129"/>
        <end position="147"/>
    </location>
</feature>
<dbReference type="GO" id="GO:0022857">
    <property type="term" value="F:transmembrane transporter activity"/>
    <property type="evidence" value="ECO:0007669"/>
    <property type="project" value="UniProtKB-UniRule"/>
</dbReference>
<evidence type="ECO:0000313" key="5">
    <source>
        <dbReference type="Proteomes" id="UP000244446"/>
    </source>
</evidence>
<dbReference type="NCBIfam" id="TIGR02123">
    <property type="entry name" value="TRAP_fused"/>
    <property type="match status" value="1"/>
</dbReference>
<feature type="transmembrane region" description="Helical" evidence="2">
    <location>
        <begin position="12"/>
        <end position="34"/>
    </location>
</feature>
<comment type="function">
    <text evidence="1">Part of the tripartite ATP-independent periplasmic (TRAP) transport system.</text>
</comment>
<feature type="transmembrane region" description="Helical" evidence="2">
    <location>
        <begin position="398"/>
        <end position="424"/>
    </location>
</feature>
<feature type="transmembrane region" description="Helical" evidence="2">
    <location>
        <begin position="592"/>
        <end position="612"/>
    </location>
</feature>
<keyword evidence="2" id="KW-0812">Transmembrane</keyword>
<name>A0A2T7G691_9RHOB</name>
<feature type="domain" description="TRAP C4-dicarboxylate transport system permease DctM subunit" evidence="3">
    <location>
        <begin position="119"/>
        <end position="551"/>
    </location>
</feature>
<keyword evidence="1" id="KW-0813">Transport</keyword>
<protein>
    <submittedName>
        <fullName evidence="4">C4-dicarboxylate ABC transporter</fullName>
    </submittedName>
</protein>
<keyword evidence="1" id="KW-1003">Cell membrane</keyword>